<dbReference type="PANTHER" id="PTHR45717">
    <property type="entry name" value="OS12G0527900 PROTEIN"/>
    <property type="match status" value="1"/>
</dbReference>
<dbReference type="PANTHER" id="PTHR45717:SF7">
    <property type="entry name" value="PENTACOTRIPEPTIDE-REPEAT REGION OF PRORP DOMAIN-CONTAINING PROTEIN"/>
    <property type="match status" value="1"/>
</dbReference>
<evidence type="ECO:0008006" key="9">
    <source>
        <dbReference type="Google" id="ProtNLM"/>
    </source>
</evidence>
<keyword evidence="4" id="KW-0809">Transit peptide</keyword>
<sequence length="506" mass="57088">MASMRFLAILKRTQSLTADAILTRTYHSKSKTVKSDLLSRISPLGDPKISLTPVLDKWVEEGNKAKNFNLQRAIRSLRARKRYGQALEVAEWMSGKGINTLSPSDHAVQLDLIGRVRGLESAESYFRNLDDKDKVDKTYGALLNCYVREGLVEKSLDHMQKMKELGFASTSLNYNDLMSLYANTGQPEKVPDVLLEMKENGVTPNIFSYRICMSSFAARSDLGAVDKILEEMENQPHISMDWITYSTAASIYIKAGLKEKALACLKKCEEEVNKNANALGYNHLISLYASLGNKDEIIRLWGLSKAKCQKQFNRDYITMLGSLVKLGEFEEAEKLLQEWESSCETYDSRVPNVLLIGYCQKGLIEKAEAMLRDIGKRQKTVTPNSWSIMAEGYVNKQNMEKAFQCMKEAVNVASENKGWRPKPNLISVILSWLGDNGDVEEVEAFVSSLETVVQKNREMYRTLIKAYIRGGKEVDGLLESMKADKIDIDEETKTILGSRQEECLVV</sequence>
<evidence type="ECO:0000313" key="7">
    <source>
        <dbReference type="EMBL" id="KDP27040.1"/>
    </source>
</evidence>
<organism evidence="7 8">
    <name type="scientific">Jatropha curcas</name>
    <name type="common">Barbados nut</name>
    <dbReference type="NCBI Taxonomy" id="180498"/>
    <lineage>
        <taxon>Eukaryota</taxon>
        <taxon>Viridiplantae</taxon>
        <taxon>Streptophyta</taxon>
        <taxon>Embryophyta</taxon>
        <taxon>Tracheophyta</taxon>
        <taxon>Spermatophyta</taxon>
        <taxon>Magnoliopsida</taxon>
        <taxon>eudicotyledons</taxon>
        <taxon>Gunneridae</taxon>
        <taxon>Pentapetalae</taxon>
        <taxon>rosids</taxon>
        <taxon>fabids</taxon>
        <taxon>Malpighiales</taxon>
        <taxon>Euphorbiaceae</taxon>
        <taxon>Crotonoideae</taxon>
        <taxon>Jatropheae</taxon>
        <taxon>Jatropha</taxon>
    </lineage>
</organism>
<dbReference type="NCBIfam" id="TIGR00756">
    <property type="entry name" value="PPR"/>
    <property type="match status" value="3"/>
</dbReference>
<evidence type="ECO:0000256" key="1">
    <source>
        <dbReference type="ARBA" id="ARBA00004173"/>
    </source>
</evidence>
<protein>
    <recommendedName>
        <fullName evidence="9">Pentacotripeptide-repeat region of PRORP domain-containing protein</fullName>
    </recommendedName>
</protein>
<dbReference type="SUPFAM" id="SSF48452">
    <property type="entry name" value="TPR-like"/>
    <property type="match status" value="1"/>
</dbReference>
<dbReference type="Pfam" id="PF13041">
    <property type="entry name" value="PPR_2"/>
    <property type="match status" value="1"/>
</dbReference>
<evidence type="ECO:0000256" key="4">
    <source>
        <dbReference type="ARBA" id="ARBA00022946"/>
    </source>
</evidence>
<name>A0A067K458_JATCU</name>
<comment type="subcellular location">
    <subcellularLocation>
        <location evidence="1">Mitochondrion</location>
    </subcellularLocation>
</comment>
<dbReference type="GO" id="GO:0003729">
    <property type="term" value="F:mRNA binding"/>
    <property type="evidence" value="ECO:0007669"/>
    <property type="project" value="UniProtKB-ARBA"/>
</dbReference>
<dbReference type="InterPro" id="IPR011990">
    <property type="entry name" value="TPR-like_helical_dom_sf"/>
</dbReference>
<dbReference type="Gene3D" id="1.25.40.10">
    <property type="entry name" value="Tetratricopeptide repeat domain"/>
    <property type="match status" value="4"/>
</dbReference>
<dbReference type="Proteomes" id="UP000027138">
    <property type="component" value="Unassembled WGS sequence"/>
</dbReference>
<gene>
    <name evidence="7" type="ORF">JCGZ_20975</name>
</gene>
<keyword evidence="3" id="KW-0677">Repeat</keyword>
<dbReference type="FunFam" id="1.25.40.10:FF:000385">
    <property type="entry name" value="Pentatricopeptide repeat-containing protein mitochondrial"/>
    <property type="match status" value="1"/>
</dbReference>
<keyword evidence="8" id="KW-1185">Reference proteome</keyword>
<dbReference type="AlphaFoldDB" id="A0A067K458"/>
<dbReference type="InterPro" id="IPR002885">
    <property type="entry name" value="PPR_rpt"/>
</dbReference>
<evidence type="ECO:0000313" key="8">
    <source>
        <dbReference type="Proteomes" id="UP000027138"/>
    </source>
</evidence>
<dbReference type="PROSITE" id="PS51375">
    <property type="entry name" value="PPR"/>
    <property type="match status" value="2"/>
</dbReference>
<dbReference type="Pfam" id="PF01535">
    <property type="entry name" value="PPR"/>
    <property type="match status" value="6"/>
</dbReference>
<evidence type="ECO:0000256" key="6">
    <source>
        <dbReference type="PROSITE-ProRule" id="PRU00708"/>
    </source>
</evidence>
<dbReference type="OrthoDB" id="429961at2759"/>
<feature type="repeat" description="PPR" evidence="6">
    <location>
        <begin position="170"/>
        <end position="204"/>
    </location>
</feature>
<comment type="similarity">
    <text evidence="2">Belongs to the PPR family. P subfamily.</text>
</comment>
<evidence type="ECO:0000256" key="2">
    <source>
        <dbReference type="ARBA" id="ARBA00007626"/>
    </source>
</evidence>
<dbReference type="EMBL" id="KK914875">
    <property type="protein sequence ID" value="KDP27040.1"/>
    <property type="molecule type" value="Genomic_DNA"/>
</dbReference>
<reference evidence="7 8" key="1">
    <citation type="journal article" date="2014" name="PLoS ONE">
        <title>Global Analysis of Gene Expression Profiles in Physic Nut (Jatropha curcas L.) Seedlings Exposed to Salt Stress.</title>
        <authorList>
            <person name="Zhang L."/>
            <person name="Zhang C."/>
            <person name="Wu P."/>
            <person name="Chen Y."/>
            <person name="Li M."/>
            <person name="Jiang H."/>
            <person name="Wu G."/>
        </authorList>
    </citation>
    <scope>NUCLEOTIDE SEQUENCE [LARGE SCALE GENOMIC DNA]</scope>
    <source>
        <strain evidence="8">cv. GZQX0401</strain>
        <tissue evidence="7">Young leaves</tissue>
    </source>
</reference>
<keyword evidence="5" id="KW-0496">Mitochondrion</keyword>
<accession>A0A067K458</accession>
<evidence type="ECO:0000256" key="3">
    <source>
        <dbReference type="ARBA" id="ARBA00022737"/>
    </source>
</evidence>
<proteinExistence type="inferred from homology"/>
<feature type="repeat" description="PPR" evidence="6">
    <location>
        <begin position="135"/>
        <end position="169"/>
    </location>
</feature>
<evidence type="ECO:0000256" key="5">
    <source>
        <dbReference type="ARBA" id="ARBA00023128"/>
    </source>
</evidence>
<dbReference type="GO" id="GO:0005739">
    <property type="term" value="C:mitochondrion"/>
    <property type="evidence" value="ECO:0007669"/>
    <property type="project" value="UniProtKB-SubCell"/>
</dbReference>